<dbReference type="AlphaFoldDB" id="A0AB73N6A1"/>
<dbReference type="Proteomes" id="UP000189337">
    <property type="component" value="Unassembled WGS sequence"/>
</dbReference>
<dbReference type="PANTHER" id="PTHR23077">
    <property type="entry name" value="AAA-FAMILY ATPASE"/>
    <property type="match status" value="1"/>
</dbReference>
<evidence type="ECO:0000313" key="3">
    <source>
        <dbReference type="Proteomes" id="UP000189337"/>
    </source>
</evidence>
<dbReference type="InterPro" id="IPR050168">
    <property type="entry name" value="AAA_ATPase_domain"/>
</dbReference>
<dbReference type="SMART" id="SM00382">
    <property type="entry name" value="AAA"/>
    <property type="match status" value="1"/>
</dbReference>
<sequence>MKTEIIKIIEGGLERDRAKVLRYAKQLAMNQKKNGDANLAQRIEESISSVKGSFIALEELASLPVDSETRANMVKMFYPKTSKDGFILSPTIQEKIDNFINFIKRQDELIKYNLSTNQSLLLYGPPGCGKTTTALKVAEMLDLPIIIVKLDSTISSLLGNTAKNINRIFTHAKKQPCILFLDEFDAIAKARNDSNELGELKRVVNSLIQNIDELLVEGGILIAATNHQELLDKAIWRRFSTQIFLGLPSYEDRQKLIKMFLSKYHNDIINSPKKLGRIAELLENYSPSDIQNVCDMAIKRNIIKDLGSLEYGMLILDIFLCYNSNSCDLEYMVKFLNENQVPQDNICSLLNISIRQVRKYLTLNRE</sequence>
<dbReference type="EMBL" id="MTSU01000038">
    <property type="protein sequence ID" value="ONF90598.1"/>
    <property type="molecule type" value="Genomic_DNA"/>
</dbReference>
<dbReference type="RefSeq" id="WP_076638017.1">
    <property type="nucleotide sequence ID" value="NZ_MTSU01000038.1"/>
</dbReference>
<dbReference type="SUPFAM" id="SSF52540">
    <property type="entry name" value="P-loop containing nucleoside triphosphate hydrolases"/>
    <property type="match status" value="1"/>
</dbReference>
<dbReference type="Gene3D" id="1.10.8.60">
    <property type="match status" value="1"/>
</dbReference>
<dbReference type="InterPro" id="IPR003959">
    <property type="entry name" value="ATPase_AAA_core"/>
</dbReference>
<feature type="domain" description="AAA+ ATPase" evidence="1">
    <location>
        <begin position="116"/>
        <end position="249"/>
    </location>
</feature>
<reference evidence="2 3" key="1">
    <citation type="submission" date="2017-01" db="EMBL/GenBank/DDBJ databases">
        <title>Comparative genomic analysis of Brazilian Leptospira santarosai.</title>
        <authorList>
            <person name="Moreno L.Z."/>
            <person name="Miraglia F."/>
            <person name="Kremer F.S."/>
            <person name="Eslabao M.R."/>
            <person name="Lilenbaum W."/>
            <person name="Dellagostin O.A."/>
            <person name="Moreno A.M."/>
        </authorList>
    </citation>
    <scope>NUCLEOTIDE SEQUENCE [LARGE SCALE GENOMIC DNA]</scope>
    <source>
        <strain evidence="2 3">M52/8-19</strain>
    </source>
</reference>
<comment type="caution">
    <text evidence="2">The sequence shown here is derived from an EMBL/GenBank/DDBJ whole genome shotgun (WGS) entry which is preliminary data.</text>
</comment>
<dbReference type="GO" id="GO:0016887">
    <property type="term" value="F:ATP hydrolysis activity"/>
    <property type="evidence" value="ECO:0007669"/>
    <property type="project" value="InterPro"/>
</dbReference>
<evidence type="ECO:0000313" key="2">
    <source>
        <dbReference type="EMBL" id="ONF90598.1"/>
    </source>
</evidence>
<organism evidence="2 3">
    <name type="scientific">Leptospira santarosai</name>
    <dbReference type="NCBI Taxonomy" id="28183"/>
    <lineage>
        <taxon>Bacteria</taxon>
        <taxon>Pseudomonadati</taxon>
        <taxon>Spirochaetota</taxon>
        <taxon>Spirochaetia</taxon>
        <taxon>Leptospirales</taxon>
        <taxon>Leptospiraceae</taxon>
        <taxon>Leptospira</taxon>
    </lineage>
</organism>
<proteinExistence type="predicted"/>
<dbReference type="CDD" id="cd19481">
    <property type="entry name" value="RecA-like_protease"/>
    <property type="match status" value="1"/>
</dbReference>
<dbReference type="InterPro" id="IPR027417">
    <property type="entry name" value="P-loop_NTPase"/>
</dbReference>
<dbReference type="GO" id="GO:0005524">
    <property type="term" value="F:ATP binding"/>
    <property type="evidence" value="ECO:0007669"/>
    <property type="project" value="InterPro"/>
</dbReference>
<evidence type="ECO:0000259" key="1">
    <source>
        <dbReference type="SMART" id="SM00382"/>
    </source>
</evidence>
<dbReference type="Pfam" id="PF00004">
    <property type="entry name" value="AAA"/>
    <property type="match status" value="1"/>
</dbReference>
<gene>
    <name evidence="2" type="ORF">BWD14_19540</name>
</gene>
<dbReference type="Gene3D" id="3.40.50.300">
    <property type="entry name" value="P-loop containing nucleotide triphosphate hydrolases"/>
    <property type="match status" value="1"/>
</dbReference>
<accession>A0AB73N6A1</accession>
<protein>
    <recommendedName>
        <fullName evidence="1">AAA+ ATPase domain-containing protein</fullName>
    </recommendedName>
</protein>
<name>A0AB73N6A1_9LEPT</name>
<dbReference type="InterPro" id="IPR003593">
    <property type="entry name" value="AAA+_ATPase"/>
</dbReference>
<dbReference type="PANTHER" id="PTHR23077:SF198">
    <property type="entry name" value="ATP-DEPENDENT ZINC METALLOPROTEASE FTSH"/>
    <property type="match status" value="1"/>
</dbReference>